<evidence type="ECO:0000313" key="3">
    <source>
        <dbReference type="Proteomes" id="UP000648187"/>
    </source>
</evidence>
<dbReference type="EMBL" id="JACKWZ010000141">
    <property type="protein sequence ID" value="KAF9414151.1"/>
    <property type="molecule type" value="Genomic_DNA"/>
</dbReference>
<keyword evidence="3" id="KW-1185">Reference proteome</keyword>
<dbReference type="Proteomes" id="UP000648187">
    <property type="component" value="Unassembled WGS sequence"/>
</dbReference>
<dbReference type="AlphaFoldDB" id="A0A835GC09"/>
<name>A0A835GC09_SPOEX</name>
<keyword evidence="1" id="KW-0732">Signal</keyword>
<proteinExistence type="predicted"/>
<feature type="signal peptide" evidence="1">
    <location>
        <begin position="1"/>
        <end position="17"/>
    </location>
</feature>
<accession>A0A835GC09</accession>
<reference evidence="2" key="1">
    <citation type="submission" date="2020-08" db="EMBL/GenBank/DDBJ databases">
        <title>Spodoptera exigua strain:BAW_Kor-Di-RS1 Genome sequencing and assembly.</title>
        <authorList>
            <person name="Kim J."/>
            <person name="Nam H.Y."/>
            <person name="Kwon M."/>
            <person name="Choi J.H."/>
            <person name="Cho S.R."/>
            <person name="Kim G.-H."/>
        </authorList>
    </citation>
    <scope>NUCLEOTIDE SEQUENCE</scope>
    <source>
        <strain evidence="2">BAW_Kor-Di-RS1</strain>
        <tissue evidence="2">Whole-body</tissue>
    </source>
</reference>
<comment type="caution">
    <text evidence="2">The sequence shown here is derived from an EMBL/GenBank/DDBJ whole genome shotgun (WGS) entry which is preliminary data.</text>
</comment>
<protein>
    <submittedName>
        <fullName evidence="2">Uncharacterized protein</fullName>
    </submittedName>
</protein>
<feature type="chain" id="PRO_5032697520" evidence="1">
    <location>
        <begin position="18"/>
        <end position="161"/>
    </location>
</feature>
<evidence type="ECO:0000313" key="2">
    <source>
        <dbReference type="EMBL" id="KAF9414151.1"/>
    </source>
</evidence>
<sequence>MLQNWLLLLLAVTSVLCFPNWYETKKFKVGIEYENSLPMKGGSDRYRHRNNYDPFFVTITAQSKKGFVITYLQVTATIDSGGQLDFKVVQGQTGSRTMIFQLVSNHTDFLSYSYLSYGIREEEYKKMANIITLPRPTNKGLMLQNTGFSIVTLLSLIMCLL</sequence>
<organism evidence="2 3">
    <name type="scientific">Spodoptera exigua</name>
    <name type="common">Beet armyworm</name>
    <name type="synonym">Noctua fulgens</name>
    <dbReference type="NCBI Taxonomy" id="7107"/>
    <lineage>
        <taxon>Eukaryota</taxon>
        <taxon>Metazoa</taxon>
        <taxon>Ecdysozoa</taxon>
        <taxon>Arthropoda</taxon>
        <taxon>Hexapoda</taxon>
        <taxon>Insecta</taxon>
        <taxon>Pterygota</taxon>
        <taxon>Neoptera</taxon>
        <taxon>Endopterygota</taxon>
        <taxon>Lepidoptera</taxon>
        <taxon>Glossata</taxon>
        <taxon>Ditrysia</taxon>
        <taxon>Noctuoidea</taxon>
        <taxon>Noctuidae</taxon>
        <taxon>Amphipyrinae</taxon>
        <taxon>Spodoptera</taxon>
    </lineage>
</organism>
<gene>
    <name evidence="2" type="ORF">HW555_007851</name>
</gene>
<evidence type="ECO:0000256" key="1">
    <source>
        <dbReference type="SAM" id="SignalP"/>
    </source>
</evidence>